<keyword evidence="5 6" id="KW-0472">Membrane</keyword>
<keyword evidence="4 6" id="KW-1133">Transmembrane helix</keyword>
<protein>
    <recommendedName>
        <fullName evidence="9">Type II secretion system protein GspG C-terminal domain-containing protein</fullName>
    </recommendedName>
</protein>
<evidence type="ECO:0000256" key="6">
    <source>
        <dbReference type="SAM" id="Phobius"/>
    </source>
</evidence>
<dbReference type="AlphaFoldDB" id="A0A1G2SB57"/>
<evidence type="ECO:0000256" key="3">
    <source>
        <dbReference type="ARBA" id="ARBA00022692"/>
    </source>
</evidence>
<dbReference type="EMBL" id="MHUS01000002">
    <property type="protein sequence ID" value="OHA82265.1"/>
    <property type="molecule type" value="Genomic_DNA"/>
</dbReference>
<name>A0A1G2SB57_9BACT</name>
<evidence type="ECO:0000313" key="8">
    <source>
        <dbReference type="Proteomes" id="UP000176997"/>
    </source>
</evidence>
<evidence type="ECO:0000256" key="1">
    <source>
        <dbReference type="ARBA" id="ARBA00004167"/>
    </source>
</evidence>
<dbReference type="GO" id="GO:0016020">
    <property type="term" value="C:membrane"/>
    <property type="evidence" value="ECO:0007669"/>
    <property type="project" value="UniProtKB-SubCell"/>
</dbReference>
<sequence>MRNSRGFTLIELLVVIAIIGILASTVLSSLSTAREKAKISRAQSELRSARTAITMLENDTGKWPNGCPVNAVSNPEVNLDSAQAGVKVIPTAQDNGDGCEWTSADIANWRGPYMQVTIDPWENAYDFDPDYKPGDNEDGSTNCDGTSGAISEIPAVVSYGSDGIGRNEYNCDDVYYDLQ</sequence>
<dbReference type="PANTHER" id="PTHR30093:SF44">
    <property type="entry name" value="TYPE II SECRETION SYSTEM CORE PROTEIN G"/>
    <property type="match status" value="1"/>
</dbReference>
<reference evidence="7 8" key="1">
    <citation type="journal article" date="2016" name="Nat. Commun.">
        <title>Thousands of microbial genomes shed light on interconnected biogeochemical processes in an aquifer system.</title>
        <authorList>
            <person name="Anantharaman K."/>
            <person name="Brown C.T."/>
            <person name="Hug L.A."/>
            <person name="Sharon I."/>
            <person name="Castelle C.J."/>
            <person name="Probst A.J."/>
            <person name="Thomas B.C."/>
            <person name="Singh A."/>
            <person name="Wilkins M.J."/>
            <person name="Karaoz U."/>
            <person name="Brodie E.L."/>
            <person name="Williams K.H."/>
            <person name="Hubbard S.S."/>
            <person name="Banfield J.F."/>
        </authorList>
    </citation>
    <scope>NUCLEOTIDE SEQUENCE [LARGE SCALE GENOMIC DNA]</scope>
</reference>
<evidence type="ECO:0000313" key="7">
    <source>
        <dbReference type="EMBL" id="OHA82265.1"/>
    </source>
</evidence>
<dbReference type="STRING" id="1802723.A2675_00430"/>
<organism evidence="7 8">
    <name type="scientific">Candidatus Yonathbacteria bacterium RIFCSPHIGHO2_01_FULL_51_10</name>
    <dbReference type="NCBI Taxonomy" id="1802723"/>
    <lineage>
        <taxon>Bacteria</taxon>
        <taxon>Candidatus Yonathiibacteriota</taxon>
    </lineage>
</organism>
<dbReference type="InterPro" id="IPR000983">
    <property type="entry name" value="Bac_GSPG_pilin"/>
</dbReference>
<gene>
    <name evidence="7" type="ORF">A2675_00430</name>
</gene>
<dbReference type="Gene3D" id="3.30.700.10">
    <property type="entry name" value="Glycoprotein, Type 4 Pilin"/>
    <property type="match status" value="1"/>
</dbReference>
<dbReference type="Pfam" id="PF07963">
    <property type="entry name" value="N_methyl"/>
    <property type="match status" value="1"/>
</dbReference>
<dbReference type="PRINTS" id="PR00813">
    <property type="entry name" value="BCTERIALGSPG"/>
</dbReference>
<evidence type="ECO:0008006" key="9">
    <source>
        <dbReference type="Google" id="ProtNLM"/>
    </source>
</evidence>
<dbReference type="PROSITE" id="PS00409">
    <property type="entry name" value="PROKAR_NTER_METHYL"/>
    <property type="match status" value="1"/>
</dbReference>
<dbReference type="SUPFAM" id="SSF54523">
    <property type="entry name" value="Pili subunits"/>
    <property type="match status" value="1"/>
</dbReference>
<accession>A0A1G2SB57</accession>
<dbReference type="NCBIfam" id="TIGR02532">
    <property type="entry name" value="IV_pilin_GFxxxE"/>
    <property type="match status" value="1"/>
</dbReference>
<feature type="transmembrane region" description="Helical" evidence="6">
    <location>
        <begin position="12"/>
        <end position="33"/>
    </location>
</feature>
<proteinExistence type="predicted"/>
<dbReference type="GO" id="GO:0015628">
    <property type="term" value="P:protein secretion by the type II secretion system"/>
    <property type="evidence" value="ECO:0007669"/>
    <property type="project" value="InterPro"/>
</dbReference>
<evidence type="ECO:0000256" key="5">
    <source>
        <dbReference type="ARBA" id="ARBA00023136"/>
    </source>
</evidence>
<comment type="caution">
    <text evidence="7">The sequence shown here is derived from an EMBL/GenBank/DDBJ whole genome shotgun (WGS) entry which is preliminary data.</text>
</comment>
<dbReference type="InterPro" id="IPR045584">
    <property type="entry name" value="Pilin-like"/>
</dbReference>
<evidence type="ECO:0000256" key="4">
    <source>
        <dbReference type="ARBA" id="ARBA00022989"/>
    </source>
</evidence>
<dbReference type="PANTHER" id="PTHR30093">
    <property type="entry name" value="GENERAL SECRETION PATHWAY PROTEIN G"/>
    <property type="match status" value="1"/>
</dbReference>
<dbReference type="Proteomes" id="UP000176997">
    <property type="component" value="Unassembled WGS sequence"/>
</dbReference>
<dbReference type="GO" id="GO:0015627">
    <property type="term" value="C:type II protein secretion system complex"/>
    <property type="evidence" value="ECO:0007669"/>
    <property type="project" value="InterPro"/>
</dbReference>
<evidence type="ECO:0000256" key="2">
    <source>
        <dbReference type="ARBA" id="ARBA00022481"/>
    </source>
</evidence>
<comment type="subcellular location">
    <subcellularLocation>
        <location evidence="1">Membrane</location>
        <topology evidence="1">Single-pass membrane protein</topology>
    </subcellularLocation>
</comment>
<dbReference type="InterPro" id="IPR012902">
    <property type="entry name" value="N_methyl_site"/>
</dbReference>
<keyword evidence="3 6" id="KW-0812">Transmembrane</keyword>
<keyword evidence="2" id="KW-0488">Methylation</keyword>